<dbReference type="SUPFAM" id="SSF143011">
    <property type="entry name" value="RelE-like"/>
    <property type="match status" value="1"/>
</dbReference>
<keyword evidence="2" id="KW-1277">Toxin-antitoxin system</keyword>
<dbReference type="PANTHER" id="PTHR35601">
    <property type="entry name" value="TOXIN RELE"/>
    <property type="match status" value="1"/>
</dbReference>
<dbReference type="OrthoDB" id="9801234at2"/>
<dbReference type="Gene3D" id="3.30.2310.20">
    <property type="entry name" value="RelE-like"/>
    <property type="match status" value="1"/>
</dbReference>
<dbReference type="PANTHER" id="PTHR35601:SF1">
    <property type="entry name" value="TOXIN RELE"/>
    <property type="match status" value="1"/>
</dbReference>
<proteinExistence type="inferred from homology"/>
<name>A0A1G7G6Z9_9GAMM</name>
<gene>
    <name evidence="3" type="ORF">SAMN05216381_0049</name>
</gene>
<protein>
    <submittedName>
        <fullName evidence="3">mRNA interferase RelE/StbE</fullName>
    </submittedName>
</protein>
<dbReference type="NCBIfam" id="TIGR02385">
    <property type="entry name" value="RelE_StbE"/>
    <property type="match status" value="1"/>
</dbReference>
<evidence type="ECO:0000313" key="4">
    <source>
        <dbReference type="Proteomes" id="UP000243378"/>
    </source>
</evidence>
<dbReference type="STRING" id="640205.SAMN05216381_0049"/>
<dbReference type="EMBL" id="FNBM01000001">
    <property type="protein sequence ID" value="SDE83908.1"/>
    <property type="molecule type" value="Genomic_DNA"/>
</dbReference>
<sequence>MTSSRKPADPTKYSLEFNVQALKEWDKLGNTIQLQFAKKLKERLDNPRIEADKLRDMPNCYKIKLRSIGHRLVYEVIDARLVVTVIAVGKRELNKVYGSAAKRL</sequence>
<evidence type="ECO:0000313" key="3">
    <source>
        <dbReference type="EMBL" id="SDE83908.1"/>
    </source>
</evidence>
<evidence type="ECO:0000256" key="1">
    <source>
        <dbReference type="ARBA" id="ARBA00006226"/>
    </source>
</evidence>
<dbReference type="Proteomes" id="UP000243378">
    <property type="component" value="Unassembled WGS sequence"/>
</dbReference>
<dbReference type="InterPro" id="IPR007712">
    <property type="entry name" value="RelE/ParE_toxin"/>
</dbReference>
<dbReference type="RefSeq" id="WP_092363379.1">
    <property type="nucleotide sequence ID" value="NZ_FNBM01000001.1"/>
</dbReference>
<dbReference type="Pfam" id="PF05016">
    <property type="entry name" value="ParE_toxin"/>
    <property type="match status" value="1"/>
</dbReference>
<dbReference type="InterPro" id="IPR035093">
    <property type="entry name" value="RelE/ParE_toxin_dom_sf"/>
</dbReference>
<comment type="similarity">
    <text evidence="1">Belongs to the RelE toxin family.</text>
</comment>
<reference evidence="3 4" key="1">
    <citation type="submission" date="2016-10" db="EMBL/GenBank/DDBJ databases">
        <authorList>
            <person name="de Groot N.N."/>
        </authorList>
    </citation>
    <scope>NUCLEOTIDE SEQUENCE [LARGE SCALE GENOMIC DNA]</scope>
    <source>
        <strain evidence="3 4">LMG 25475</strain>
    </source>
</reference>
<accession>A0A1G7G6Z9</accession>
<dbReference type="AlphaFoldDB" id="A0A1G7G6Z9"/>
<evidence type="ECO:0000256" key="2">
    <source>
        <dbReference type="ARBA" id="ARBA00022649"/>
    </source>
</evidence>
<organism evidence="3 4">
    <name type="scientific">Phytopseudomonas seleniipraecipitans</name>
    <dbReference type="NCBI Taxonomy" id="640205"/>
    <lineage>
        <taxon>Bacteria</taxon>
        <taxon>Pseudomonadati</taxon>
        <taxon>Pseudomonadota</taxon>
        <taxon>Gammaproteobacteria</taxon>
        <taxon>Pseudomonadales</taxon>
        <taxon>Pseudomonadaceae</taxon>
        <taxon>Phytopseudomonas</taxon>
    </lineage>
</organism>